<dbReference type="OrthoDB" id="6535632at2759"/>
<sequence>MEALIELKIRWNSPLDSHSEETDYLLFNQIKQIGINCRKLKSFSINSSNMDSDECYEYVMQTINDNFTQIKRLRISGNLHGKAEEEDNNFNMINKTLRSKLLDKCNRLTHLTFTVEWYMNDSFFDNIGQHLPKLQYLSFQNHDTSDEVLNELSKLTHLRAIKVRTHERGIYEQDYLDEHCPKFVEAYHTYYCTD</sequence>
<evidence type="ECO:0000313" key="2">
    <source>
        <dbReference type="Proteomes" id="UP000728032"/>
    </source>
</evidence>
<dbReference type="AlphaFoldDB" id="A0A7R9QS47"/>
<reference evidence="1" key="1">
    <citation type="submission" date="2020-11" db="EMBL/GenBank/DDBJ databases">
        <authorList>
            <person name="Tran Van P."/>
        </authorList>
    </citation>
    <scope>NUCLEOTIDE SEQUENCE</scope>
</reference>
<dbReference type="SUPFAM" id="SSF52047">
    <property type="entry name" value="RNI-like"/>
    <property type="match status" value="1"/>
</dbReference>
<evidence type="ECO:0000313" key="1">
    <source>
        <dbReference type="EMBL" id="CAD7656481.1"/>
    </source>
</evidence>
<dbReference type="Proteomes" id="UP000728032">
    <property type="component" value="Unassembled WGS sequence"/>
</dbReference>
<protein>
    <recommendedName>
        <fullName evidence="3">DUF38 domain-containing protein</fullName>
    </recommendedName>
</protein>
<proteinExistence type="predicted"/>
<dbReference type="InterPro" id="IPR032675">
    <property type="entry name" value="LRR_dom_sf"/>
</dbReference>
<evidence type="ECO:0008006" key="3">
    <source>
        <dbReference type="Google" id="ProtNLM"/>
    </source>
</evidence>
<keyword evidence="2" id="KW-1185">Reference proteome</keyword>
<dbReference type="EMBL" id="CAJPVJ010011200">
    <property type="protein sequence ID" value="CAG2173668.1"/>
    <property type="molecule type" value="Genomic_DNA"/>
</dbReference>
<gene>
    <name evidence="1" type="ORF">ONB1V03_LOCUS13117</name>
</gene>
<name>A0A7R9QS47_9ACAR</name>
<organism evidence="1">
    <name type="scientific">Oppiella nova</name>
    <dbReference type="NCBI Taxonomy" id="334625"/>
    <lineage>
        <taxon>Eukaryota</taxon>
        <taxon>Metazoa</taxon>
        <taxon>Ecdysozoa</taxon>
        <taxon>Arthropoda</taxon>
        <taxon>Chelicerata</taxon>
        <taxon>Arachnida</taxon>
        <taxon>Acari</taxon>
        <taxon>Acariformes</taxon>
        <taxon>Sarcoptiformes</taxon>
        <taxon>Oribatida</taxon>
        <taxon>Brachypylina</taxon>
        <taxon>Oppioidea</taxon>
        <taxon>Oppiidae</taxon>
        <taxon>Oppiella</taxon>
    </lineage>
</organism>
<dbReference type="EMBL" id="OC926025">
    <property type="protein sequence ID" value="CAD7656481.1"/>
    <property type="molecule type" value="Genomic_DNA"/>
</dbReference>
<accession>A0A7R9QS47</accession>
<dbReference type="Gene3D" id="3.80.10.10">
    <property type="entry name" value="Ribonuclease Inhibitor"/>
    <property type="match status" value="1"/>
</dbReference>